<gene>
    <name evidence="1" type="ORF">BSK56_24300</name>
</gene>
<sequence length="441" mass="48120">MGEMGLKKAVLCSILFVLVMGSLVPGVGAAANSVYPSDNGPRQSSYAAPLAKPELKWAVPFTGEIKQVVIDSAGILYVLSEGVRVVKLTSLRASGEILWSKEIKGVEANTLNLSNDKFLIVSSSLDGRELTDSSRLNDRTAIVSKYTIAGELLWENTYEYVMRLGNITVGDDGYVALALSYFTQASGSKRYTENVKLIGMNASGETKFNNTMVSDTETVPVNFSAPLIVKDNVYLSISKGFMRPYSSRAMMAEFTDAQFLKISKQGVLLSSTKYKGINPYAPVYYNNNFYVSGEPYGGDNNLYIINTAGKITKTISVEAGHIGNQIPASISKDGHIVFAQHVYSPAGKLLWSFQPTVKGKVYRFYPYSVPGLILDSSQNIVFSGYDSLYGGAYISSINMKTKKINWSLPINTDARSPIIIGKDGTIYVWGNKVYAYGKKAS</sequence>
<keyword evidence="2" id="KW-1185">Reference proteome</keyword>
<protein>
    <recommendedName>
        <fullName evidence="3">Serine/threonine protein kinase</fullName>
    </recommendedName>
</protein>
<evidence type="ECO:0000313" key="2">
    <source>
        <dbReference type="Proteomes" id="UP000187412"/>
    </source>
</evidence>
<evidence type="ECO:0000313" key="1">
    <source>
        <dbReference type="EMBL" id="OMD43223.1"/>
    </source>
</evidence>
<dbReference type="SUPFAM" id="SSF50998">
    <property type="entry name" value="Quinoprotein alcohol dehydrogenase-like"/>
    <property type="match status" value="1"/>
</dbReference>
<organism evidence="1 2">
    <name type="scientific">Paenibacillus borealis</name>
    <dbReference type="NCBI Taxonomy" id="160799"/>
    <lineage>
        <taxon>Bacteria</taxon>
        <taxon>Bacillati</taxon>
        <taxon>Bacillota</taxon>
        <taxon>Bacilli</taxon>
        <taxon>Bacillales</taxon>
        <taxon>Paenibacillaceae</taxon>
        <taxon>Paenibacillus</taxon>
    </lineage>
</organism>
<proteinExistence type="predicted"/>
<reference evidence="1 2" key="1">
    <citation type="submission" date="2016-10" db="EMBL/GenBank/DDBJ databases">
        <title>Paenibacillus species isolates.</title>
        <authorList>
            <person name="Beno S.M."/>
        </authorList>
    </citation>
    <scope>NUCLEOTIDE SEQUENCE [LARGE SCALE GENOMIC DNA]</scope>
    <source>
        <strain evidence="1 2">FSL H7-0744</strain>
    </source>
</reference>
<dbReference type="Gene3D" id="2.130.10.10">
    <property type="entry name" value="YVTN repeat-like/Quinoprotein amine dehydrogenase"/>
    <property type="match status" value="1"/>
</dbReference>
<dbReference type="PANTHER" id="PTHR34512:SF30">
    <property type="entry name" value="OUTER MEMBRANE PROTEIN ASSEMBLY FACTOR BAMB"/>
    <property type="match status" value="1"/>
</dbReference>
<dbReference type="EMBL" id="MPTB01000036">
    <property type="protein sequence ID" value="OMD43223.1"/>
    <property type="molecule type" value="Genomic_DNA"/>
</dbReference>
<accession>A0ABX3H3C4</accession>
<dbReference type="InterPro" id="IPR015943">
    <property type="entry name" value="WD40/YVTN_repeat-like_dom_sf"/>
</dbReference>
<dbReference type="PANTHER" id="PTHR34512">
    <property type="entry name" value="CELL SURFACE PROTEIN"/>
    <property type="match status" value="1"/>
</dbReference>
<name>A0ABX3H3C4_PAEBO</name>
<dbReference type="InterPro" id="IPR011047">
    <property type="entry name" value="Quinoprotein_ADH-like_sf"/>
</dbReference>
<comment type="caution">
    <text evidence="1">The sequence shown here is derived from an EMBL/GenBank/DDBJ whole genome shotgun (WGS) entry which is preliminary data.</text>
</comment>
<dbReference type="Proteomes" id="UP000187412">
    <property type="component" value="Unassembled WGS sequence"/>
</dbReference>
<evidence type="ECO:0008006" key="3">
    <source>
        <dbReference type="Google" id="ProtNLM"/>
    </source>
</evidence>